<feature type="domain" description="Reverse transcriptase" evidence="1">
    <location>
        <begin position="479"/>
        <end position="761"/>
    </location>
</feature>
<dbReference type="Pfam" id="PF13456">
    <property type="entry name" value="RVT_3"/>
    <property type="match status" value="1"/>
</dbReference>
<dbReference type="SUPFAM" id="SSF53098">
    <property type="entry name" value="Ribonuclease H-like"/>
    <property type="match status" value="1"/>
</dbReference>
<dbReference type="SUPFAM" id="SSF56219">
    <property type="entry name" value="DNase I-like"/>
    <property type="match status" value="1"/>
</dbReference>
<dbReference type="InterPro" id="IPR012337">
    <property type="entry name" value="RNaseH-like_sf"/>
</dbReference>
<dbReference type="InterPro" id="IPR036397">
    <property type="entry name" value="RNaseH_sf"/>
</dbReference>
<feature type="domain" description="RNase H type-1" evidence="2">
    <location>
        <begin position="1203"/>
        <end position="1338"/>
    </location>
</feature>
<comment type="caution">
    <text evidence="3">The sequence shown here is derived from an EMBL/GenBank/DDBJ whole genome shotgun (WGS) entry which is preliminary data.</text>
</comment>
<dbReference type="Pfam" id="PF13966">
    <property type="entry name" value="zf-RVT"/>
    <property type="match status" value="1"/>
</dbReference>
<dbReference type="Gene3D" id="3.60.10.10">
    <property type="entry name" value="Endonuclease/exonuclease/phosphatase"/>
    <property type="match status" value="1"/>
</dbReference>
<dbReference type="CDD" id="cd01650">
    <property type="entry name" value="RT_nLTR_like"/>
    <property type="match status" value="1"/>
</dbReference>
<dbReference type="InterPro" id="IPR044730">
    <property type="entry name" value="RNase_H-like_dom_plant"/>
</dbReference>
<dbReference type="PROSITE" id="PS50878">
    <property type="entry name" value="RT_POL"/>
    <property type="match status" value="1"/>
</dbReference>
<gene>
    <name evidence="3" type="ORF">HRI_000712100</name>
</gene>
<evidence type="ECO:0000313" key="3">
    <source>
        <dbReference type="EMBL" id="GMI70428.1"/>
    </source>
</evidence>
<accession>A0A9W7LMU0</accession>
<dbReference type="InterPro" id="IPR002156">
    <property type="entry name" value="RNaseH_domain"/>
</dbReference>
<name>A0A9W7LMU0_HIBTR</name>
<keyword evidence="4" id="KW-1185">Reference proteome</keyword>
<evidence type="ECO:0008006" key="5">
    <source>
        <dbReference type="Google" id="ProtNLM"/>
    </source>
</evidence>
<dbReference type="Gene3D" id="3.30.420.10">
    <property type="entry name" value="Ribonuclease H-like superfamily/Ribonuclease H"/>
    <property type="match status" value="1"/>
</dbReference>
<dbReference type="EMBL" id="BSYR01000008">
    <property type="protein sequence ID" value="GMI70428.1"/>
    <property type="molecule type" value="Genomic_DNA"/>
</dbReference>
<dbReference type="InterPro" id="IPR005135">
    <property type="entry name" value="Endo/exonuclease/phosphatase"/>
</dbReference>
<evidence type="ECO:0000313" key="4">
    <source>
        <dbReference type="Proteomes" id="UP001165190"/>
    </source>
</evidence>
<dbReference type="InterPro" id="IPR036691">
    <property type="entry name" value="Endo/exonu/phosph_ase_sf"/>
</dbReference>
<dbReference type="PANTHER" id="PTHR33116:SF86">
    <property type="entry name" value="REVERSE TRANSCRIPTASE DOMAIN-CONTAINING PROTEIN"/>
    <property type="match status" value="1"/>
</dbReference>
<dbReference type="InterPro" id="IPR000477">
    <property type="entry name" value="RT_dom"/>
</dbReference>
<organism evidence="3 4">
    <name type="scientific">Hibiscus trionum</name>
    <name type="common">Flower of an hour</name>
    <dbReference type="NCBI Taxonomy" id="183268"/>
    <lineage>
        <taxon>Eukaryota</taxon>
        <taxon>Viridiplantae</taxon>
        <taxon>Streptophyta</taxon>
        <taxon>Embryophyta</taxon>
        <taxon>Tracheophyta</taxon>
        <taxon>Spermatophyta</taxon>
        <taxon>Magnoliopsida</taxon>
        <taxon>eudicotyledons</taxon>
        <taxon>Gunneridae</taxon>
        <taxon>Pentapetalae</taxon>
        <taxon>rosids</taxon>
        <taxon>malvids</taxon>
        <taxon>Malvales</taxon>
        <taxon>Malvaceae</taxon>
        <taxon>Malvoideae</taxon>
        <taxon>Hibiscus</taxon>
    </lineage>
</organism>
<dbReference type="PROSITE" id="PS50879">
    <property type="entry name" value="RNASE_H_1"/>
    <property type="match status" value="1"/>
</dbReference>
<dbReference type="Pfam" id="PF00078">
    <property type="entry name" value="RVT_1"/>
    <property type="match status" value="1"/>
</dbReference>
<protein>
    <recommendedName>
        <fullName evidence="5">Reverse transcriptase domain-containing protein</fullName>
    </recommendedName>
</protein>
<dbReference type="PANTHER" id="PTHR33116">
    <property type="entry name" value="REVERSE TRANSCRIPTASE ZINC-BINDING DOMAIN-CONTAINING PROTEIN-RELATED-RELATED"/>
    <property type="match status" value="1"/>
</dbReference>
<dbReference type="OrthoDB" id="1002624at2759"/>
<reference evidence="3" key="1">
    <citation type="submission" date="2023-05" db="EMBL/GenBank/DDBJ databases">
        <title>Genome and transcriptome analyses reveal genes involved in the formation of fine ridges on petal epidermal cells in Hibiscus trionum.</title>
        <authorList>
            <person name="Koshimizu S."/>
            <person name="Masuda S."/>
            <person name="Ishii T."/>
            <person name="Shirasu K."/>
            <person name="Hoshino A."/>
            <person name="Arita M."/>
        </authorList>
    </citation>
    <scope>NUCLEOTIDE SEQUENCE</scope>
    <source>
        <strain evidence="3">Hamamatsu line</strain>
    </source>
</reference>
<sequence>MRAICWNCRGLGMPSAVHELRAIVSRLGPDLIFLSETRLNSFKFESIKHYLDMEGFFAVDSSPTCAGLCLFFNKNITLDFLSSSTRYIDVIVNSSNCRFRFTGIYGYAATNMKKYTWDLIDSLKTKSSLPWLIRGDLNDILDDSEKQGGSRRPRSQILNFRDCLTRNNLFDCKPNTGWFTWTRTGPNVDPVCERLDRFLACSQWMHNFPNYGQFHTFSLESDHSVIILDTENAPLSNRYTQHAGDHFRFETCWAHDPAGIQVCKTTWAATQGSLLDKLSTMGHSLQEWQHDQRKLSTLRMQQLQRSINNLMRRRHLSRKALSTLHTAKLELRKLSVAKEAYWAQRSRISWLTNGDKNTNYFHARATKRRRKNAIKGLMDNTRAWQSSTADILRVASSYFKDIFSSAYPVSSPELLNNILPTVTTAMNDTLLRPFTVEEIRAAFLDINPKKAPGIDGFPSSFYRQHWDMIGPDFLSLCMDLLQGKADMASVNRSIIVLIPKTTDPTTMKHFRPISLCTVIYKTISKVLVNRLKLSLPSCISDSQAAFISGRNITDNILIAHELVHTLHSHGTLSSQGAAVKLDMEKAFDKVEWSFLRDVMLRMGFARDWVNLILRCVSSVSYSVRINGTISEEFFPSRGIRQGDPLSPFLFLICSQGLSAALETEQREGRLSGLSASLHGPRVTHLLFADDSMVFLRNDPAEVDRLRSVLSQYASSSGQTVNFDKSTAYCSNGCSSVFLRTMRSTLGVRLVDDPGIYLGVPLLIKRNRTASLGFVRDKVQSRMSKWDNSFLSYSGREILIKAVAQAMPQYVMSCYLLPQNIIDDITISIRRYWWSGRSNKRGWPLLSWDTLCTPKKVGGLGFRDLRSFNFALLGKQIWHLLSHPDSLLARVLRAKYYPSGDLLNASADKRASFAWKGLHQTIHLLRPGYFWRPGTKSSIRLLSDTWGGDKPITLFGQYEDTDELPVRCRDYMLRDGASWDEPKIRNAFDKDDAESILRVPIYQDRPDKLVWSRHDSGTYTVRLGYFFLHQPVRPVMRPTHLWKVISKSPTLPKIRSFSWRASRDALPTGEKLRAIHQMDGHCPFCHTVLESAIHALRDCPTAQDVLRLVGLPLSVSTSHTNSIMAWLSEVSYCLDSSGFALLLTTIWNIWNRRNDWIHSHRLQPTWLTAMNATGLLQEYAAANALPAVSTAIPAAAPQRWTTPRPGCIKINVDGAFHPGSGAAAIGVIARDAAGSIVGGCAVHEAGGHDATMVELHAIVAGIMLTRDRGWGEVTIESDSATVINKLSRTAADNSLLGPQIAETQSLLRSFPLITISFVPRSANFLAHNLAAWALRSASSVYFDSVIPDCINVDVMADSQPFSCYNNNNTQGTLFPLGSPCASVQGG</sequence>
<evidence type="ECO:0000259" key="1">
    <source>
        <dbReference type="PROSITE" id="PS50878"/>
    </source>
</evidence>
<evidence type="ECO:0000259" key="2">
    <source>
        <dbReference type="PROSITE" id="PS50879"/>
    </source>
</evidence>
<dbReference type="Proteomes" id="UP001165190">
    <property type="component" value="Unassembled WGS sequence"/>
</dbReference>
<dbReference type="GO" id="GO:0004523">
    <property type="term" value="F:RNA-DNA hybrid ribonuclease activity"/>
    <property type="evidence" value="ECO:0007669"/>
    <property type="project" value="InterPro"/>
</dbReference>
<dbReference type="GO" id="GO:0003676">
    <property type="term" value="F:nucleic acid binding"/>
    <property type="evidence" value="ECO:0007669"/>
    <property type="project" value="InterPro"/>
</dbReference>
<dbReference type="InterPro" id="IPR026960">
    <property type="entry name" value="RVT-Znf"/>
</dbReference>
<proteinExistence type="predicted"/>
<dbReference type="CDD" id="cd06222">
    <property type="entry name" value="RNase_H_like"/>
    <property type="match status" value="1"/>
</dbReference>
<dbReference type="Pfam" id="PF03372">
    <property type="entry name" value="Exo_endo_phos"/>
    <property type="match status" value="1"/>
</dbReference>
<dbReference type="InterPro" id="IPR043502">
    <property type="entry name" value="DNA/RNA_pol_sf"/>
</dbReference>
<dbReference type="SUPFAM" id="SSF56672">
    <property type="entry name" value="DNA/RNA polymerases"/>
    <property type="match status" value="1"/>
</dbReference>